<feature type="region of interest" description="Disordered" evidence="2">
    <location>
        <begin position="1"/>
        <end position="34"/>
    </location>
</feature>
<reference evidence="4 5" key="1">
    <citation type="submission" date="2024-01" db="EMBL/GenBank/DDBJ databases">
        <title>The genomes of 5 underutilized Papilionoideae crops provide insights into root nodulation and disease resistanc.</title>
        <authorList>
            <person name="Jiang F."/>
        </authorList>
    </citation>
    <scope>NUCLEOTIDE SEQUENCE [LARGE SCALE GENOMIC DNA]</scope>
    <source>
        <strain evidence="4">LVBAO_FW01</strain>
        <tissue evidence="4">Leaves</tissue>
    </source>
</reference>
<evidence type="ECO:0000256" key="2">
    <source>
        <dbReference type="SAM" id="MobiDB-lite"/>
    </source>
</evidence>
<dbReference type="AlphaFoldDB" id="A0AAN9LQZ9"/>
<evidence type="ECO:0000259" key="3">
    <source>
        <dbReference type="PROSITE" id="PS50158"/>
    </source>
</evidence>
<dbReference type="GO" id="GO:0008270">
    <property type="term" value="F:zinc ion binding"/>
    <property type="evidence" value="ECO:0007669"/>
    <property type="project" value="UniProtKB-KW"/>
</dbReference>
<keyword evidence="1" id="KW-0863">Zinc-finger</keyword>
<dbReference type="PROSITE" id="PS50158">
    <property type="entry name" value="ZF_CCHC"/>
    <property type="match status" value="1"/>
</dbReference>
<evidence type="ECO:0000313" key="4">
    <source>
        <dbReference type="EMBL" id="KAK7340211.1"/>
    </source>
</evidence>
<feature type="domain" description="CCHC-type" evidence="3">
    <location>
        <begin position="335"/>
        <end position="350"/>
    </location>
</feature>
<comment type="caution">
    <text evidence="4">The sequence shown here is derived from an EMBL/GenBank/DDBJ whole genome shotgun (WGS) entry which is preliminary data.</text>
</comment>
<sequence length="352" mass="39396">MTAVSLSPIICHGGLPPQKPRNSQQKQEPNPPIFKFPLKTTPNRKLFTICAMLLTLSTLWAFPQSAMSDTCSNQALLTYPFVFFPCLGKCSVKFVVFDIPEPCTHQFEAAAYKPVKPKLHFSSQLAHWFSNQAGVWRARYTTVVISSEVPSCLLSVTSLFGFFGRSFPLTGILWLSASWLLPITQFLSQLSSVANYKRKGIESNSVSTMEVEDQLSSTEPFDFEDKETAATEVVSKKKDLPLRLEFGNGPRIHRQLCIEYGVVGKRCGDCGKVGQLTCFSPSFRKWALKRVTEEELHQTCSRCKERGHTCVNCDLPIIPKLAEAPARKERKPVHCGFCGEVGHNRRTCPRAV</sequence>
<dbReference type="GO" id="GO:0003676">
    <property type="term" value="F:nucleic acid binding"/>
    <property type="evidence" value="ECO:0007669"/>
    <property type="project" value="InterPro"/>
</dbReference>
<name>A0AAN9LQZ9_CANGL</name>
<keyword evidence="1" id="KW-0479">Metal-binding</keyword>
<dbReference type="InterPro" id="IPR001878">
    <property type="entry name" value="Znf_CCHC"/>
</dbReference>
<accession>A0AAN9LQZ9</accession>
<keyword evidence="5" id="KW-1185">Reference proteome</keyword>
<dbReference type="Gene3D" id="4.10.60.10">
    <property type="entry name" value="Zinc finger, CCHC-type"/>
    <property type="match status" value="1"/>
</dbReference>
<evidence type="ECO:0000313" key="5">
    <source>
        <dbReference type="Proteomes" id="UP001367508"/>
    </source>
</evidence>
<gene>
    <name evidence="4" type="ORF">VNO77_20909</name>
</gene>
<keyword evidence="1" id="KW-0862">Zinc</keyword>
<proteinExistence type="predicted"/>
<dbReference type="EMBL" id="JAYMYQ010000004">
    <property type="protein sequence ID" value="KAK7340211.1"/>
    <property type="molecule type" value="Genomic_DNA"/>
</dbReference>
<protein>
    <recommendedName>
        <fullName evidence="3">CCHC-type domain-containing protein</fullName>
    </recommendedName>
</protein>
<evidence type="ECO:0000256" key="1">
    <source>
        <dbReference type="PROSITE-ProRule" id="PRU00047"/>
    </source>
</evidence>
<dbReference type="Proteomes" id="UP001367508">
    <property type="component" value="Unassembled WGS sequence"/>
</dbReference>
<organism evidence="4 5">
    <name type="scientific">Canavalia gladiata</name>
    <name type="common">Sword bean</name>
    <name type="synonym">Dolichos gladiatus</name>
    <dbReference type="NCBI Taxonomy" id="3824"/>
    <lineage>
        <taxon>Eukaryota</taxon>
        <taxon>Viridiplantae</taxon>
        <taxon>Streptophyta</taxon>
        <taxon>Embryophyta</taxon>
        <taxon>Tracheophyta</taxon>
        <taxon>Spermatophyta</taxon>
        <taxon>Magnoliopsida</taxon>
        <taxon>eudicotyledons</taxon>
        <taxon>Gunneridae</taxon>
        <taxon>Pentapetalae</taxon>
        <taxon>rosids</taxon>
        <taxon>fabids</taxon>
        <taxon>Fabales</taxon>
        <taxon>Fabaceae</taxon>
        <taxon>Papilionoideae</taxon>
        <taxon>50 kb inversion clade</taxon>
        <taxon>NPAAA clade</taxon>
        <taxon>indigoferoid/millettioid clade</taxon>
        <taxon>Phaseoleae</taxon>
        <taxon>Canavalia</taxon>
    </lineage>
</organism>